<organism evidence="2">
    <name type="scientific">Papilio xuthus</name>
    <name type="common">Asian swallowtail butterfly</name>
    <dbReference type="NCBI Taxonomy" id="66420"/>
    <lineage>
        <taxon>Eukaryota</taxon>
        <taxon>Metazoa</taxon>
        <taxon>Ecdysozoa</taxon>
        <taxon>Arthropoda</taxon>
        <taxon>Hexapoda</taxon>
        <taxon>Insecta</taxon>
        <taxon>Pterygota</taxon>
        <taxon>Neoptera</taxon>
        <taxon>Endopterygota</taxon>
        <taxon>Lepidoptera</taxon>
        <taxon>Glossata</taxon>
        <taxon>Ditrysia</taxon>
        <taxon>Papilionoidea</taxon>
        <taxon>Papilionidae</taxon>
        <taxon>Papilioninae</taxon>
        <taxon>Papilio</taxon>
    </lineage>
</organism>
<dbReference type="SUPFAM" id="SSF56219">
    <property type="entry name" value="DNase I-like"/>
    <property type="match status" value="1"/>
</dbReference>
<sequence length="498" mass="57374">MGSIFHVICGVYIPPNQDLDIYTTFLNLLQYYFNNMPIIDKIYIAGDFNLPYIEWIDPSTQTYSLPCDTNNALTTTMSIFLRATHTRQYNYIKNNMGRILDLFISNDEACCCEPVLNPLVYIDCLHPPFHVRISWFRQRKTINSDPTLKYYYVDADYAIINENINSHDWLDILQGYPVNTACMVFYEKLNEIIKSNVPVRPAKSTNYPIWFNRPLIHIFKDKEKAWIKWKKYNSIAHYEEFSILRKRFKTLSKQCFNNYIAAIEDSLKQDVKKFWSFIKTTNKKSGIPSCMKYNGVVADEPEKICNLFAKFFGSVYEQSDKILDTVSSPFNDICNTVLSDYNITKDCIIVALKSLDISKGAGPDGIPPFFLKHTAESISTPLHILYNKSLQEGTVPNVWKLANVTPVYKSGNENIVSNYRPISLLSTLAKRVQVDAVYTDFCKAFDKLDQDILLQKLAFNGIRGNLLRWFSSYVKNRSQQVCINGFTSEVIKVTSGII</sequence>
<accession>A0AAJ6YYK2</accession>
<feature type="domain" description="Endonuclease/exonuclease/phosphatase" evidence="1">
    <location>
        <begin position="8"/>
        <end position="108"/>
    </location>
</feature>
<dbReference type="PANTHER" id="PTHR33395">
    <property type="entry name" value="TRANSCRIPTASE, PUTATIVE-RELATED-RELATED"/>
    <property type="match status" value="1"/>
</dbReference>
<protein>
    <submittedName>
        <fullName evidence="2">Uncharacterized protein LOC106113323</fullName>
    </submittedName>
</protein>
<reference evidence="2" key="1">
    <citation type="submission" date="2025-08" db="UniProtKB">
        <authorList>
            <consortium name="RefSeq"/>
        </authorList>
    </citation>
    <scope>IDENTIFICATION</scope>
</reference>
<dbReference type="Pfam" id="PF14529">
    <property type="entry name" value="Exo_endo_phos_2"/>
    <property type="match status" value="1"/>
</dbReference>
<dbReference type="RefSeq" id="XP_013161502.1">
    <property type="nucleotide sequence ID" value="XM_013306048.1"/>
</dbReference>
<dbReference type="InterPro" id="IPR005135">
    <property type="entry name" value="Endo/exonuclease/phosphatase"/>
</dbReference>
<dbReference type="InterPro" id="IPR036691">
    <property type="entry name" value="Endo/exonu/phosph_ase_sf"/>
</dbReference>
<dbReference type="PANTHER" id="PTHR33395:SF22">
    <property type="entry name" value="REVERSE TRANSCRIPTASE DOMAIN-CONTAINING PROTEIN"/>
    <property type="match status" value="1"/>
</dbReference>
<evidence type="ECO:0000313" key="2">
    <source>
        <dbReference type="RefSeq" id="XP_013161502.1"/>
    </source>
</evidence>
<dbReference type="GO" id="GO:0007508">
    <property type="term" value="P:larval heart development"/>
    <property type="evidence" value="ECO:0007669"/>
    <property type="project" value="TreeGrafter"/>
</dbReference>
<evidence type="ECO:0000259" key="1">
    <source>
        <dbReference type="Pfam" id="PF14529"/>
    </source>
</evidence>
<dbReference type="Gene3D" id="3.60.10.10">
    <property type="entry name" value="Endonuclease/exonuclease/phosphatase"/>
    <property type="match status" value="1"/>
</dbReference>
<dbReference type="GeneID" id="106113323"/>
<dbReference type="GO" id="GO:0031012">
    <property type="term" value="C:extracellular matrix"/>
    <property type="evidence" value="ECO:0007669"/>
    <property type="project" value="TreeGrafter"/>
</dbReference>
<dbReference type="AlphaFoldDB" id="A0AAJ6YYK2"/>
<dbReference type="KEGG" id="pxu:106113323"/>
<gene>
    <name evidence="2" type="primary">LOC106113323</name>
</gene>
<name>A0AAJ6YYK2_PAPXU</name>
<dbReference type="GO" id="GO:0003824">
    <property type="term" value="F:catalytic activity"/>
    <property type="evidence" value="ECO:0007669"/>
    <property type="project" value="InterPro"/>
</dbReference>
<dbReference type="Proteomes" id="UP000694872">
    <property type="component" value="Unplaced"/>
</dbReference>
<proteinExistence type="predicted"/>
<dbReference type="GO" id="GO:0061343">
    <property type="term" value="P:cell adhesion involved in heart morphogenesis"/>
    <property type="evidence" value="ECO:0007669"/>
    <property type="project" value="TreeGrafter"/>
</dbReference>